<evidence type="ECO:0000259" key="11">
    <source>
        <dbReference type="PROSITE" id="PS51635"/>
    </source>
</evidence>
<evidence type="ECO:0000256" key="7">
    <source>
        <dbReference type="ARBA" id="ARBA00023098"/>
    </source>
</evidence>
<dbReference type="GO" id="GO:0016042">
    <property type="term" value="P:lipid catabolic process"/>
    <property type="evidence" value="ECO:0007669"/>
    <property type="project" value="UniProtKB-UniRule"/>
</dbReference>
<feature type="domain" description="PNPLA" evidence="11">
    <location>
        <begin position="313"/>
        <end position="474"/>
    </location>
</feature>
<feature type="active site" description="Proton acceptor" evidence="9">
    <location>
        <position position="461"/>
    </location>
</feature>
<evidence type="ECO:0000256" key="6">
    <source>
        <dbReference type="ARBA" id="ARBA00022989"/>
    </source>
</evidence>
<evidence type="ECO:0000256" key="1">
    <source>
        <dbReference type="ARBA" id="ARBA00004370"/>
    </source>
</evidence>
<feature type="short sequence motif" description="GXSXG" evidence="9">
    <location>
        <begin position="344"/>
        <end position="348"/>
    </location>
</feature>
<evidence type="ECO:0000313" key="13">
    <source>
        <dbReference type="Proteomes" id="UP000297647"/>
    </source>
</evidence>
<sequence>MENFNTQYHNLFHRLFGGMDDSMLDQIFEIGTKKVLNTSEYLFHQGEAQNVLYIVLSGRLRAIKEDPNETRILGDIGQGEPVGEFALFTNEPRMASVLAIRKSTVLEFTQEEYQILVSKNPALATSLTNFVIQRLRRNTFQQNKTAPPKNIALINLQSDLDLSPWTNGMQAYFDEMKVPVRVYDFESQSELHDDEFFDSLEEHEGLNILVCDDEQPDWSHQCLVYADLVILATPFDSSKKIRPIEKELKLYERNILNKKIYLLLLHDENPTMPSGTEKWLKNRSIQLHIHLRKGHEKDTARFCRIITNQAIGLVLGGGGAKGYAHIGVVKAMQERGIEIDFLGGTSAGAIYGVTMSFFDFDFKKIEKSISDSVKAQLTSNDLTLPLVSFLSGKKVIRFIKELFGSSHMDDIWVNSYCVSTNFSKAAMKIHDHGLLWKQLAASMAIPGVFPPVVIDQYLHVDGAVMDNLPIEPMYRFPVSKIIAVSLSGLPERKVNYEEAPSGWGLLWDKILRKKRYKIPSVGSLIINSLTLNSLQKQEVTKQKVSHYFELNLKGVGFMDDKKWKQILKKGYDQMVDYLDTLPEDERFWNKK</sequence>
<comment type="similarity">
    <text evidence="2">Belongs to the NTE family.</text>
</comment>
<keyword evidence="3" id="KW-0812">Transmembrane</keyword>
<dbReference type="Pfam" id="PF01734">
    <property type="entry name" value="Patatin"/>
    <property type="match status" value="1"/>
</dbReference>
<dbReference type="Pfam" id="PF24179">
    <property type="entry name" value="NTE_Ploop"/>
    <property type="match status" value="1"/>
</dbReference>
<accession>A0A4Y9QVB2</accession>
<evidence type="ECO:0000256" key="9">
    <source>
        <dbReference type="PROSITE-ProRule" id="PRU01161"/>
    </source>
</evidence>
<dbReference type="InterPro" id="IPR014710">
    <property type="entry name" value="RmlC-like_jellyroll"/>
</dbReference>
<keyword evidence="7 9" id="KW-0443">Lipid metabolism</keyword>
<comment type="subcellular location">
    <subcellularLocation>
        <location evidence="1">Membrane</location>
    </subcellularLocation>
</comment>
<feature type="domain" description="Cyclic nucleotide-binding" evidence="10">
    <location>
        <begin position="15"/>
        <end position="134"/>
    </location>
</feature>
<dbReference type="SMART" id="SM00100">
    <property type="entry name" value="cNMP"/>
    <property type="match status" value="1"/>
</dbReference>
<evidence type="ECO:0000313" key="12">
    <source>
        <dbReference type="EMBL" id="TFV95698.1"/>
    </source>
</evidence>
<dbReference type="GO" id="GO:0004622">
    <property type="term" value="F:phosphatidylcholine lysophospholipase activity"/>
    <property type="evidence" value="ECO:0007669"/>
    <property type="project" value="UniProtKB-ARBA"/>
</dbReference>
<dbReference type="Pfam" id="PF00027">
    <property type="entry name" value="cNMP_binding"/>
    <property type="match status" value="1"/>
</dbReference>
<dbReference type="InterPro" id="IPR018490">
    <property type="entry name" value="cNMP-bd_dom_sf"/>
</dbReference>
<evidence type="ECO:0000256" key="4">
    <source>
        <dbReference type="ARBA" id="ARBA00022801"/>
    </source>
</evidence>
<feature type="active site" description="Nucleophile" evidence="9">
    <location>
        <position position="346"/>
    </location>
</feature>
<gene>
    <name evidence="12" type="ORF">E4S40_05605</name>
</gene>
<proteinExistence type="inferred from homology"/>
<feature type="short sequence motif" description="GXGXXG" evidence="9">
    <location>
        <begin position="317"/>
        <end position="322"/>
    </location>
</feature>
<dbReference type="InterPro" id="IPR056556">
    <property type="entry name" value="NTE1_P-loop_dom"/>
</dbReference>
<keyword evidence="5 9" id="KW-0442">Lipid degradation</keyword>
<comment type="caution">
    <text evidence="12">The sequence shown here is derived from an EMBL/GenBank/DDBJ whole genome shotgun (WGS) entry which is preliminary data.</text>
</comment>
<dbReference type="PROSITE" id="PS50042">
    <property type="entry name" value="CNMP_BINDING_3"/>
    <property type="match status" value="1"/>
</dbReference>
<dbReference type="Proteomes" id="UP000297647">
    <property type="component" value="Unassembled WGS sequence"/>
</dbReference>
<dbReference type="Gene3D" id="3.40.1090.10">
    <property type="entry name" value="Cytosolic phospholipase A2 catalytic domain"/>
    <property type="match status" value="2"/>
</dbReference>
<dbReference type="PROSITE" id="PS51635">
    <property type="entry name" value="PNPLA"/>
    <property type="match status" value="1"/>
</dbReference>
<dbReference type="CDD" id="cd00038">
    <property type="entry name" value="CAP_ED"/>
    <property type="match status" value="1"/>
</dbReference>
<keyword evidence="4 9" id="KW-0378">Hydrolase</keyword>
<dbReference type="SUPFAM" id="SSF52151">
    <property type="entry name" value="FabD/lysophospholipase-like"/>
    <property type="match status" value="1"/>
</dbReference>
<evidence type="ECO:0000259" key="10">
    <source>
        <dbReference type="PROSITE" id="PS50042"/>
    </source>
</evidence>
<dbReference type="InterPro" id="IPR016035">
    <property type="entry name" value="Acyl_Trfase/lysoPLipase"/>
</dbReference>
<evidence type="ECO:0000256" key="3">
    <source>
        <dbReference type="ARBA" id="ARBA00022692"/>
    </source>
</evidence>
<dbReference type="PANTHER" id="PTHR14226">
    <property type="entry name" value="NEUROPATHY TARGET ESTERASE/SWISS CHEESE D.MELANOGASTER"/>
    <property type="match status" value="1"/>
</dbReference>
<dbReference type="GO" id="GO:0016020">
    <property type="term" value="C:membrane"/>
    <property type="evidence" value="ECO:0007669"/>
    <property type="project" value="UniProtKB-SubCell"/>
</dbReference>
<protein>
    <submittedName>
        <fullName evidence="12">Cyclic nucleotide-binding domain-containing protein</fullName>
    </submittedName>
</protein>
<name>A0A4Y9QVB2_9BACT</name>
<dbReference type="CDD" id="cd07205">
    <property type="entry name" value="Pat_PNPLA6_PNPLA7_NTE1_like"/>
    <property type="match status" value="1"/>
</dbReference>
<dbReference type="InterPro" id="IPR050301">
    <property type="entry name" value="NTE"/>
</dbReference>
<evidence type="ECO:0000256" key="5">
    <source>
        <dbReference type="ARBA" id="ARBA00022963"/>
    </source>
</evidence>
<evidence type="ECO:0000256" key="2">
    <source>
        <dbReference type="ARBA" id="ARBA00006636"/>
    </source>
</evidence>
<organism evidence="12 13">
    <name type="scientific">Algoriphagus kandeliae</name>
    <dbReference type="NCBI Taxonomy" id="2562278"/>
    <lineage>
        <taxon>Bacteria</taxon>
        <taxon>Pseudomonadati</taxon>
        <taxon>Bacteroidota</taxon>
        <taxon>Cytophagia</taxon>
        <taxon>Cytophagales</taxon>
        <taxon>Cyclobacteriaceae</taxon>
        <taxon>Algoriphagus</taxon>
    </lineage>
</organism>
<keyword evidence="8" id="KW-0472">Membrane</keyword>
<dbReference type="Gene3D" id="2.60.120.10">
    <property type="entry name" value="Jelly Rolls"/>
    <property type="match status" value="1"/>
</dbReference>
<keyword evidence="13" id="KW-1185">Reference proteome</keyword>
<dbReference type="InterPro" id="IPR000595">
    <property type="entry name" value="cNMP-bd_dom"/>
</dbReference>
<keyword evidence="6" id="KW-1133">Transmembrane helix</keyword>
<dbReference type="InterPro" id="IPR002641">
    <property type="entry name" value="PNPLA_dom"/>
</dbReference>
<feature type="short sequence motif" description="DGA/G" evidence="9">
    <location>
        <begin position="461"/>
        <end position="463"/>
    </location>
</feature>
<dbReference type="RefSeq" id="WP_135072045.1">
    <property type="nucleotide sequence ID" value="NZ_SPSB01000002.1"/>
</dbReference>
<dbReference type="SUPFAM" id="SSF51206">
    <property type="entry name" value="cAMP-binding domain-like"/>
    <property type="match status" value="1"/>
</dbReference>
<reference evidence="12 13" key="1">
    <citation type="submission" date="2019-03" db="EMBL/GenBank/DDBJ databases">
        <title>Algoriphagus sp. nov, a new strain isolated from root system soil of mangrove plant Kandelia.</title>
        <authorList>
            <person name="Yin Q."/>
            <person name="Wang K."/>
            <person name="Song Z."/>
        </authorList>
    </citation>
    <scope>NUCLEOTIDE SEQUENCE [LARGE SCALE GENOMIC DNA]</scope>
    <source>
        <strain evidence="12 13">XY-J91</strain>
    </source>
</reference>
<dbReference type="AlphaFoldDB" id="A0A4Y9QVB2"/>
<dbReference type="OrthoDB" id="9770965at2"/>
<dbReference type="PANTHER" id="PTHR14226:SF29">
    <property type="entry name" value="NEUROPATHY TARGET ESTERASE SWS"/>
    <property type="match status" value="1"/>
</dbReference>
<evidence type="ECO:0000256" key="8">
    <source>
        <dbReference type="ARBA" id="ARBA00023136"/>
    </source>
</evidence>
<dbReference type="EMBL" id="SPSB01000002">
    <property type="protein sequence ID" value="TFV95698.1"/>
    <property type="molecule type" value="Genomic_DNA"/>
</dbReference>